<dbReference type="AlphaFoldDB" id="R9PDE7"/>
<dbReference type="InterPro" id="IPR036005">
    <property type="entry name" value="Creatinase/aminopeptidase-like"/>
</dbReference>
<dbReference type="NCBIfam" id="TIGR00500">
    <property type="entry name" value="met_pdase_I"/>
    <property type="match status" value="1"/>
</dbReference>
<dbReference type="OrthoDB" id="1393670at2759"/>
<dbReference type="InterPro" id="IPR000994">
    <property type="entry name" value="Pept_M24"/>
</dbReference>
<keyword evidence="1 6" id="KW-0031">Aminopeptidase</keyword>
<evidence type="ECO:0000256" key="5">
    <source>
        <dbReference type="ARBA" id="ARBA00022857"/>
    </source>
</evidence>
<dbReference type="PRINTS" id="PR00081">
    <property type="entry name" value="GDHRDH"/>
</dbReference>
<feature type="binding site" evidence="6">
    <location>
        <position position="572"/>
    </location>
    <ligand>
        <name>a divalent metal cation</name>
        <dbReference type="ChEBI" id="CHEBI:60240"/>
        <label>2</label>
        <note>catalytic</note>
    </ligand>
</feature>
<dbReference type="HAMAP" id="MF_01974">
    <property type="entry name" value="MetAP_1"/>
    <property type="match status" value="1"/>
</dbReference>
<dbReference type="FunFam" id="3.40.50.720:FF:000084">
    <property type="entry name" value="Short-chain dehydrogenase reductase"/>
    <property type="match status" value="1"/>
</dbReference>
<dbReference type="GO" id="GO:0070006">
    <property type="term" value="F:metalloaminopeptidase activity"/>
    <property type="evidence" value="ECO:0007669"/>
    <property type="project" value="UniProtKB-UniRule"/>
</dbReference>
<feature type="binding site" evidence="6">
    <location>
        <position position="506"/>
    </location>
    <ligand>
        <name>a divalent metal cation</name>
        <dbReference type="ChEBI" id="CHEBI:60240"/>
        <label>2</label>
        <note>catalytic</note>
    </ligand>
</feature>
<dbReference type="PANTHER" id="PTHR43330:SF7">
    <property type="entry name" value="METHIONINE AMINOPEPTIDASE 1"/>
    <property type="match status" value="1"/>
</dbReference>
<gene>
    <name evidence="9" type="ORF">PHSY_003710</name>
</gene>
<comment type="cofactor">
    <cofactor evidence="6">
        <name>Co(2+)</name>
        <dbReference type="ChEBI" id="CHEBI:48828"/>
    </cofactor>
    <cofactor evidence="6">
        <name>Zn(2+)</name>
        <dbReference type="ChEBI" id="CHEBI:29105"/>
    </cofactor>
    <cofactor evidence="6">
        <name>Mn(2+)</name>
        <dbReference type="ChEBI" id="CHEBI:29035"/>
    </cofactor>
    <cofactor evidence="6">
        <name>Fe(2+)</name>
        <dbReference type="ChEBI" id="CHEBI:29033"/>
    </cofactor>
    <text evidence="6">Binds 2 divalent metal cations per subunit. Has a high-affinity and a low affinity metal-binding site. The true nature of the physiological cofactor is under debate. The enzyme is active with cobalt, zinc, manganese or divalent iron ions. Most likely, methionine aminopeptidases function as mononuclear Fe(2+)-metalloproteases under physiological conditions, and the catalytically relevant metal-binding site has been assigned to the histidine-containing high-affinity site.</text>
</comment>
<feature type="compositionally biased region" description="Low complexity" evidence="7">
    <location>
        <begin position="687"/>
        <end position="699"/>
    </location>
</feature>
<dbReference type="PRINTS" id="PR00080">
    <property type="entry name" value="SDRFAMILY"/>
</dbReference>
<feature type="binding site" evidence="6">
    <location>
        <position position="637"/>
    </location>
    <ligand>
        <name>a divalent metal cation</name>
        <dbReference type="ChEBI" id="CHEBI:60240"/>
        <label>2</label>
        <note>catalytic</note>
    </ligand>
</feature>
<keyword evidence="10" id="KW-1185">Reference proteome</keyword>
<evidence type="ECO:0000259" key="8">
    <source>
        <dbReference type="Pfam" id="PF00557"/>
    </source>
</evidence>
<dbReference type="STRING" id="1305764.R9PDE7"/>
<dbReference type="CDD" id="cd01086">
    <property type="entry name" value="MetAP1"/>
    <property type="match status" value="1"/>
</dbReference>
<dbReference type="eggNOG" id="KOG2738">
    <property type="taxonomic scope" value="Eukaryota"/>
</dbReference>
<evidence type="ECO:0000256" key="1">
    <source>
        <dbReference type="ARBA" id="ARBA00022438"/>
    </source>
</evidence>
<dbReference type="Proteomes" id="UP000014071">
    <property type="component" value="Unassembled WGS sequence"/>
</dbReference>
<dbReference type="GO" id="GO:0005829">
    <property type="term" value="C:cytosol"/>
    <property type="evidence" value="ECO:0007669"/>
    <property type="project" value="TreeGrafter"/>
</dbReference>
<dbReference type="SUPFAM" id="SSF51735">
    <property type="entry name" value="NAD(P)-binding Rossmann-fold domains"/>
    <property type="match status" value="1"/>
</dbReference>
<keyword evidence="2 6" id="KW-0645">Protease</keyword>
<evidence type="ECO:0000313" key="10">
    <source>
        <dbReference type="Proteomes" id="UP000014071"/>
    </source>
</evidence>
<dbReference type="SUPFAM" id="SSF55920">
    <property type="entry name" value="Creatinase/aminopeptidase"/>
    <property type="match status" value="1"/>
</dbReference>
<feature type="binding site" evidence="6">
    <location>
        <position position="478"/>
    </location>
    <ligand>
        <name>substrate</name>
    </ligand>
</feature>
<dbReference type="Gene3D" id="3.90.230.10">
    <property type="entry name" value="Creatinase/methionine aminopeptidase superfamily"/>
    <property type="match status" value="1"/>
</dbReference>
<keyword evidence="3 6" id="KW-0479">Metal-binding</keyword>
<dbReference type="Pfam" id="PF00106">
    <property type="entry name" value="adh_short"/>
    <property type="match status" value="1"/>
</dbReference>
<feature type="domain" description="Peptidase M24" evidence="8">
    <location>
        <begin position="420"/>
        <end position="644"/>
    </location>
</feature>
<evidence type="ECO:0000256" key="2">
    <source>
        <dbReference type="ARBA" id="ARBA00022670"/>
    </source>
</evidence>
<accession>R9PDE7</accession>
<dbReference type="Pfam" id="PF13561">
    <property type="entry name" value="adh_short_C2"/>
    <property type="match status" value="1"/>
</dbReference>
<proteinExistence type="inferred from homology"/>
<dbReference type="HOGENOM" id="CLU_383618_0_0_1"/>
<protein>
    <recommendedName>
        <fullName evidence="8">Peptidase M24 domain-containing protein</fullName>
    </recommendedName>
</protein>
<feature type="binding site" evidence="6">
    <location>
        <position position="579"/>
    </location>
    <ligand>
        <name>substrate</name>
    </ligand>
</feature>
<dbReference type="InterPro" id="IPR002347">
    <property type="entry name" value="SDR_fam"/>
</dbReference>
<dbReference type="RefSeq" id="XP_012189717.1">
    <property type="nucleotide sequence ID" value="XM_012334327.1"/>
</dbReference>
<organism evidence="9 10">
    <name type="scientific">Pseudozyma hubeiensis (strain SY62)</name>
    <name type="common">Yeast</name>
    <dbReference type="NCBI Taxonomy" id="1305764"/>
    <lineage>
        <taxon>Eukaryota</taxon>
        <taxon>Fungi</taxon>
        <taxon>Dikarya</taxon>
        <taxon>Basidiomycota</taxon>
        <taxon>Ustilaginomycotina</taxon>
        <taxon>Ustilaginomycetes</taxon>
        <taxon>Ustilaginales</taxon>
        <taxon>Ustilaginaceae</taxon>
        <taxon>Pseudozyma</taxon>
    </lineage>
</organism>
<comment type="similarity">
    <text evidence="6">Belongs to the peptidase M24A family. Methionine aminopeptidase type 1 subfamily.</text>
</comment>
<dbReference type="PROSITE" id="PS00061">
    <property type="entry name" value="ADH_SHORT"/>
    <property type="match status" value="1"/>
</dbReference>
<dbReference type="EMBL" id="DF238801">
    <property type="protein sequence ID" value="GAC96130.1"/>
    <property type="molecule type" value="Genomic_DNA"/>
</dbReference>
<dbReference type="InterPro" id="IPR020904">
    <property type="entry name" value="Sc_DH/Rdtase_CS"/>
</dbReference>
<feature type="compositionally biased region" description="Polar residues" evidence="7">
    <location>
        <begin position="704"/>
        <end position="713"/>
    </location>
</feature>
<feature type="binding site" evidence="6">
    <location>
        <position position="495"/>
    </location>
    <ligand>
        <name>a divalent metal cation</name>
        <dbReference type="ChEBI" id="CHEBI:60240"/>
        <label>1</label>
    </ligand>
</feature>
<feature type="binding site" evidence="6">
    <location>
        <position position="637"/>
    </location>
    <ligand>
        <name>a divalent metal cation</name>
        <dbReference type="ChEBI" id="CHEBI:60240"/>
        <label>1</label>
    </ligand>
</feature>
<reference evidence="10" key="1">
    <citation type="journal article" date="2013" name="Genome Announc.">
        <title>Draft genome sequence of the basidiomycetous yeast-like fungus Pseudozyma hubeiensis SY62, which produces an abundant amount of the biosurfactant mannosylerythritol lipids.</title>
        <authorList>
            <person name="Konishi M."/>
            <person name="Hatada Y."/>
            <person name="Horiuchi J."/>
        </authorList>
    </citation>
    <scope>NUCLEOTIDE SEQUENCE [LARGE SCALE GENOMIC DNA]</scope>
    <source>
        <strain evidence="10">SY62</strain>
    </source>
</reference>
<evidence type="ECO:0000256" key="3">
    <source>
        <dbReference type="ARBA" id="ARBA00022723"/>
    </source>
</evidence>
<dbReference type="Gene3D" id="3.40.50.720">
    <property type="entry name" value="NAD(P)-binding Rossmann-like Domain"/>
    <property type="match status" value="1"/>
</dbReference>
<keyword evidence="4 6" id="KW-0378">Hydrolase</keyword>
<dbReference type="eggNOG" id="KOG1200">
    <property type="taxonomic scope" value="Eukaryota"/>
</dbReference>
<keyword evidence="5" id="KW-0521">NADP</keyword>
<comment type="catalytic activity">
    <reaction evidence="6">
        <text>Release of N-terminal amino acids, preferentially methionine, from peptides and arylamides.</text>
        <dbReference type="EC" id="3.4.11.18"/>
    </reaction>
</comment>
<evidence type="ECO:0000313" key="9">
    <source>
        <dbReference type="EMBL" id="GAC96130.1"/>
    </source>
</evidence>
<feature type="binding site" evidence="6">
    <location>
        <position position="605"/>
    </location>
    <ligand>
        <name>a divalent metal cation</name>
        <dbReference type="ChEBI" id="CHEBI:60240"/>
        <label>2</label>
        <note>catalytic</note>
    </ligand>
</feature>
<sequence>MGTVLAPCEAPFRPTFDEEETRRSWGNNFMADVIQPTRCRVRMHEINIESARQPSPLSVAMPSRAFSRAVYASNSESNFEPSRPFGQVAIVTGAGQGIGEATAKLFASHGAHVVVSDLDSKKAQDVASQITKAGGSAIPLAGNVMDKDFGERVVKAAVDKWGKLNIIVNNAGFTADKMAHTTDDATFQLMLDCHITAPFRIIRAAAPYFRIKDESKRENMAIVNVSSTSGTHGNVGQVNYSAAKSGVLGLTKTMCKEWGPFGVRVNCVAFGWINTRLTQAKEAGASIEIDGKKIALGIPGRPTGGDSKQQAVTAVADIPLRRPGDAEEAAASILFLASPLASYVSGQILEICGTMAPTATTQSDDKAAAAAAAGSSFTFDPFASIRSFKYSGSVKAVYPLSLKPKIPPSIRRPNYAREGLAREVLELAAAAAKPGVTTDEIDKIVFAEAIKRDCYPSPLGYHGYPKSVCTSINEVICHGIPDQRPLEDGDILNIDVTLFHKGYHGDLNATFPVGKKAEEDAESMKLIRVARECLDAAINICGPGVPYGEIGRVIQPLAESQGCAVVKNYTGHGISNCFHAAPTVYHHATKKSYGIMKPGHIFTIEPMLNLGTEWRDLSWPDDWTVATVDGARSAAAEETLLITETGVEILTAKGGPRHIDTTERRKQLEEEIKAREERKKRRKLDNGGASTPGSGAATPTPAPEQTNTTTKSASGPAVPES</sequence>
<dbReference type="GO" id="GO:0006508">
    <property type="term" value="P:proteolysis"/>
    <property type="evidence" value="ECO:0007669"/>
    <property type="project" value="UniProtKB-KW"/>
</dbReference>
<dbReference type="InterPro" id="IPR002467">
    <property type="entry name" value="Pept_M24A_MAP1"/>
</dbReference>
<name>R9PDE7_PSEHS</name>
<dbReference type="GeneID" id="24108996"/>
<feature type="compositionally biased region" description="Basic and acidic residues" evidence="7">
    <location>
        <begin position="657"/>
        <end position="677"/>
    </location>
</feature>
<dbReference type="PROSITE" id="PS00680">
    <property type="entry name" value="MAP_1"/>
    <property type="match status" value="1"/>
</dbReference>
<feature type="binding site" evidence="6">
    <location>
        <position position="506"/>
    </location>
    <ligand>
        <name>a divalent metal cation</name>
        <dbReference type="ChEBI" id="CHEBI:60240"/>
        <label>1</label>
    </ligand>
</feature>
<evidence type="ECO:0000256" key="4">
    <source>
        <dbReference type="ARBA" id="ARBA00022801"/>
    </source>
</evidence>
<dbReference type="PANTHER" id="PTHR43330">
    <property type="entry name" value="METHIONINE AMINOPEPTIDASE"/>
    <property type="match status" value="1"/>
</dbReference>
<feature type="region of interest" description="Disordered" evidence="7">
    <location>
        <begin position="653"/>
        <end position="721"/>
    </location>
</feature>
<dbReference type="GO" id="GO:0004239">
    <property type="term" value="F:initiator methionyl aminopeptidase activity"/>
    <property type="evidence" value="ECO:0007669"/>
    <property type="project" value="UniProtKB-UniRule"/>
</dbReference>
<evidence type="ECO:0000256" key="6">
    <source>
        <dbReference type="HAMAP-Rule" id="MF_03174"/>
    </source>
</evidence>
<dbReference type="Pfam" id="PF00557">
    <property type="entry name" value="Peptidase_M24"/>
    <property type="match status" value="1"/>
</dbReference>
<dbReference type="GO" id="GO:0046872">
    <property type="term" value="F:metal ion binding"/>
    <property type="evidence" value="ECO:0007669"/>
    <property type="project" value="UniProtKB-UniRule"/>
</dbReference>
<dbReference type="InterPro" id="IPR036291">
    <property type="entry name" value="NAD(P)-bd_dom_sf"/>
</dbReference>
<evidence type="ECO:0000256" key="7">
    <source>
        <dbReference type="SAM" id="MobiDB-lite"/>
    </source>
</evidence>